<sequence>MILRIIIACLLSFAPLEKNLTVKKQYIKEYYESGMLKAEGWIMGATKTKYWIYYYPNGQIKKKGDYKNDKKNGYWYFYTKDRQLVKEGHFIDNKAEKWWIIYDIADNNSTIRITKKYQYQNNKKNGFCLIFKNDELFKAEKYINDQKMGEWTDVYSFRKDNPNAFL</sequence>
<reference evidence="2" key="1">
    <citation type="journal article" date="2019" name="Int. J. Syst. Evol. Microbiol.">
        <title>The Global Catalogue of Microorganisms (GCM) 10K type strain sequencing project: providing services to taxonomists for standard genome sequencing and annotation.</title>
        <authorList>
            <consortium name="The Broad Institute Genomics Platform"/>
            <consortium name="The Broad Institute Genome Sequencing Center for Infectious Disease"/>
            <person name="Wu L."/>
            <person name="Ma J."/>
        </authorList>
    </citation>
    <scope>NUCLEOTIDE SEQUENCE [LARGE SCALE GENOMIC DNA]</scope>
    <source>
        <strain evidence="2">KCTC 42423</strain>
    </source>
</reference>
<protein>
    <submittedName>
        <fullName evidence="1">Toxin-antitoxin system YwqK family antitoxin</fullName>
    </submittedName>
</protein>
<dbReference type="Gene3D" id="3.90.930.1">
    <property type="match status" value="1"/>
</dbReference>
<accession>A0ABW5N3A3</accession>
<dbReference type="EMBL" id="JBHULX010000001">
    <property type="protein sequence ID" value="MFD2589601.1"/>
    <property type="molecule type" value="Genomic_DNA"/>
</dbReference>
<evidence type="ECO:0000313" key="2">
    <source>
        <dbReference type="Proteomes" id="UP001597459"/>
    </source>
</evidence>
<dbReference type="RefSeq" id="WP_378258236.1">
    <property type="nucleotide sequence ID" value="NZ_JBHSJV010000001.1"/>
</dbReference>
<dbReference type="SUPFAM" id="SSF82185">
    <property type="entry name" value="Histone H3 K4-specific methyltransferase SET7/9 N-terminal domain"/>
    <property type="match status" value="1"/>
</dbReference>
<organism evidence="1 2">
    <name type="scientific">Aquimarina hainanensis</name>
    <dbReference type="NCBI Taxonomy" id="1578017"/>
    <lineage>
        <taxon>Bacteria</taxon>
        <taxon>Pseudomonadati</taxon>
        <taxon>Bacteroidota</taxon>
        <taxon>Flavobacteriia</taxon>
        <taxon>Flavobacteriales</taxon>
        <taxon>Flavobacteriaceae</taxon>
        <taxon>Aquimarina</taxon>
    </lineage>
</organism>
<proteinExistence type="predicted"/>
<keyword evidence="2" id="KW-1185">Reference proteome</keyword>
<comment type="caution">
    <text evidence="1">The sequence shown here is derived from an EMBL/GenBank/DDBJ whole genome shotgun (WGS) entry which is preliminary data.</text>
</comment>
<name>A0ABW5N3A3_9FLAO</name>
<evidence type="ECO:0000313" key="1">
    <source>
        <dbReference type="EMBL" id="MFD2589601.1"/>
    </source>
</evidence>
<gene>
    <name evidence="1" type="ORF">ACFSTE_02085</name>
</gene>
<dbReference type="Proteomes" id="UP001597459">
    <property type="component" value="Unassembled WGS sequence"/>
</dbReference>